<dbReference type="InterPro" id="IPR001251">
    <property type="entry name" value="CRAL-TRIO_dom"/>
</dbReference>
<keyword evidence="4" id="KW-1185">Reference proteome</keyword>
<dbReference type="PANTHER" id="PTHR23324:SF83">
    <property type="entry name" value="SEC14-LIKE PROTEIN 2"/>
    <property type="match status" value="1"/>
</dbReference>
<dbReference type="AlphaFoldDB" id="A0A226EU55"/>
<evidence type="ECO:0000259" key="2">
    <source>
        <dbReference type="PROSITE" id="PS50191"/>
    </source>
</evidence>
<sequence>MQLIFLVAFLSLNFMSTYCQQDKIVEDELLLTLDEKNALGKFQQALKDDKFLNITEPYMMQEIYLIKWLRAAHLDTAKAYNNYRMNIKWRKENKMDTILTEDFAVQMEHLPIFIDGEDKMGRPIIAADAGQWDVRRGVVSGLRDMATRFLYYVIEKQYKKIREKQYKGENVTQIQVIVDLSGYNLVQHGCLNCIPLYINFIRSFDHYPYLAHSIIVVNAPPVFEAVADLLNLRQPRRFRVHIFGNNKSEWHKFLLTFISPNQLPVFLGGTAVEN</sequence>
<dbReference type="InterPro" id="IPR051064">
    <property type="entry name" value="SEC14/CRAL-TRIO_domain"/>
</dbReference>
<protein>
    <recommendedName>
        <fullName evidence="2">CRAL-TRIO domain-containing protein</fullName>
    </recommendedName>
</protein>
<name>A0A226EU55_FOLCA</name>
<dbReference type="PROSITE" id="PS50191">
    <property type="entry name" value="CRAL_TRIO"/>
    <property type="match status" value="1"/>
</dbReference>
<dbReference type="SUPFAM" id="SSF52087">
    <property type="entry name" value="CRAL/TRIO domain"/>
    <property type="match status" value="1"/>
</dbReference>
<feature type="chain" id="PRO_5013008361" description="CRAL-TRIO domain-containing protein" evidence="1">
    <location>
        <begin position="20"/>
        <end position="274"/>
    </location>
</feature>
<evidence type="ECO:0000256" key="1">
    <source>
        <dbReference type="SAM" id="SignalP"/>
    </source>
</evidence>
<proteinExistence type="predicted"/>
<dbReference type="PANTHER" id="PTHR23324">
    <property type="entry name" value="SEC14 RELATED PROTEIN"/>
    <property type="match status" value="1"/>
</dbReference>
<evidence type="ECO:0000313" key="4">
    <source>
        <dbReference type="Proteomes" id="UP000198287"/>
    </source>
</evidence>
<evidence type="ECO:0000313" key="3">
    <source>
        <dbReference type="EMBL" id="OXA61155.1"/>
    </source>
</evidence>
<dbReference type="Proteomes" id="UP000198287">
    <property type="component" value="Unassembled WGS sequence"/>
</dbReference>
<keyword evidence="1" id="KW-0732">Signal</keyword>
<dbReference type="Pfam" id="PF00650">
    <property type="entry name" value="CRAL_TRIO"/>
    <property type="match status" value="1"/>
</dbReference>
<dbReference type="SMART" id="SM00516">
    <property type="entry name" value="SEC14"/>
    <property type="match status" value="1"/>
</dbReference>
<feature type="signal peptide" evidence="1">
    <location>
        <begin position="1"/>
        <end position="19"/>
    </location>
</feature>
<dbReference type="GO" id="GO:0005737">
    <property type="term" value="C:cytoplasm"/>
    <property type="evidence" value="ECO:0007669"/>
    <property type="project" value="TreeGrafter"/>
</dbReference>
<dbReference type="CDD" id="cd00170">
    <property type="entry name" value="SEC14"/>
    <property type="match status" value="1"/>
</dbReference>
<comment type="caution">
    <text evidence="3">The sequence shown here is derived from an EMBL/GenBank/DDBJ whole genome shotgun (WGS) entry which is preliminary data.</text>
</comment>
<feature type="domain" description="CRAL-TRIO" evidence="2">
    <location>
        <begin position="102"/>
        <end position="274"/>
    </location>
</feature>
<dbReference type="Gene3D" id="3.40.525.10">
    <property type="entry name" value="CRAL-TRIO lipid binding domain"/>
    <property type="match status" value="1"/>
</dbReference>
<gene>
    <name evidence="3" type="ORF">Fcan01_04831</name>
</gene>
<dbReference type="OrthoDB" id="8292922at2759"/>
<dbReference type="InterPro" id="IPR036865">
    <property type="entry name" value="CRAL-TRIO_dom_sf"/>
</dbReference>
<organism evidence="3 4">
    <name type="scientific">Folsomia candida</name>
    <name type="common">Springtail</name>
    <dbReference type="NCBI Taxonomy" id="158441"/>
    <lineage>
        <taxon>Eukaryota</taxon>
        <taxon>Metazoa</taxon>
        <taxon>Ecdysozoa</taxon>
        <taxon>Arthropoda</taxon>
        <taxon>Hexapoda</taxon>
        <taxon>Collembola</taxon>
        <taxon>Entomobryomorpha</taxon>
        <taxon>Isotomoidea</taxon>
        <taxon>Isotomidae</taxon>
        <taxon>Proisotominae</taxon>
        <taxon>Folsomia</taxon>
    </lineage>
</organism>
<dbReference type="EMBL" id="LNIX01000002">
    <property type="protein sequence ID" value="OXA61155.1"/>
    <property type="molecule type" value="Genomic_DNA"/>
</dbReference>
<reference evidence="3 4" key="1">
    <citation type="submission" date="2015-12" db="EMBL/GenBank/DDBJ databases">
        <title>The genome of Folsomia candida.</title>
        <authorList>
            <person name="Faddeeva A."/>
            <person name="Derks M.F."/>
            <person name="Anvar Y."/>
            <person name="Smit S."/>
            <person name="Van Straalen N."/>
            <person name="Roelofs D."/>
        </authorList>
    </citation>
    <scope>NUCLEOTIDE SEQUENCE [LARGE SCALE GENOMIC DNA]</scope>
    <source>
        <strain evidence="3 4">VU population</strain>
        <tissue evidence="3">Whole body</tissue>
    </source>
</reference>
<dbReference type="InterPro" id="IPR036273">
    <property type="entry name" value="CRAL/TRIO_N_dom_sf"/>
</dbReference>
<accession>A0A226EU55</accession>
<dbReference type="SUPFAM" id="SSF46938">
    <property type="entry name" value="CRAL/TRIO N-terminal domain"/>
    <property type="match status" value="1"/>
</dbReference>